<reference evidence="1 2" key="1">
    <citation type="submission" date="2015-09" db="EMBL/GenBank/DDBJ databases">
        <title>Trachymyrmex cornetzi WGS genome.</title>
        <authorList>
            <person name="Nygaard S."/>
            <person name="Hu H."/>
            <person name="Boomsma J."/>
            <person name="Zhang G."/>
        </authorList>
    </citation>
    <scope>NUCLEOTIDE SEQUENCE [LARGE SCALE GENOMIC DNA]</scope>
    <source>
        <strain evidence="1">Tcor2-1</strain>
        <tissue evidence="1">Whole body</tissue>
    </source>
</reference>
<accession>A0A151J607</accession>
<protein>
    <submittedName>
        <fullName evidence="1">Uncharacterized protein</fullName>
    </submittedName>
</protein>
<gene>
    <name evidence="1" type="ORF">ALC57_09079</name>
</gene>
<dbReference type="EMBL" id="KQ979928">
    <property type="protein sequence ID" value="KYN18600.1"/>
    <property type="molecule type" value="Genomic_DNA"/>
</dbReference>
<dbReference type="AlphaFoldDB" id="A0A151J607"/>
<name>A0A151J607_9HYME</name>
<proteinExistence type="predicted"/>
<dbReference type="Proteomes" id="UP000078492">
    <property type="component" value="Unassembled WGS sequence"/>
</dbReference>
<evidence type="ECO:0000313" key="1">
    <source>
        <dbReference type="EMBL" id="KYN18600.1"/>
    </source>
</evidence>
<organism evidence="1 2">
    <name type="scientific">Trachymyrmex cornetzi</name>
    <dbReference type="NCBI Taxonomy" id="471704"/>
    <lineage>
        <taxon>Eukaryota</taxon>
        <taxon>Metazoa</taxon>
        <taxon>Ecdysozoa</taxon>
        <taxon>Arthropoda</taxon>
        <taxon>Hexapoda</taxon>
        <taxon>Insecta</taxon>
        <taxon>Pterygota</taxon>
        <taxon>Neoptera</taxon>
        <taxon>Endopterygota</taxon>
        <taxon>Hymenoptera</taxon>
        <taxon>Apocrita</taxon>
        <taxon>Aculeata</taxon>
        <taxon>Formicoidea</taxon>
        <taxon>Formicidae</taxon>
        <taxon>Myrmicinae</taxon>
        <taxon>Trachymyrmex</taxon>
    </lineage>
</organism>
<keyword evidence="2" id="KW-1185">Reference proteome</keyword>
<evidence type="ECO:0000313" key="2">
    <source>
        <dbReference type="Proteomes" id="UP000078492"/>
    </source>
</evidence>
<sequence length="327" mass="36742">MYIPVPGCRSEPDSRTRATYRRTSVPCVVLGSRRVNGSNVGPFEVDKVVSWLSSRGRTSRKKRFRDDRHPLIEVINSELHDQDLPTTFQFQRNQRTSRNYYYFLLTKDCLQTRRGIDFQCCHSFEQDHTKDTYDSINARHNAAVCAKRNDDNYRKKLVSSGFGEKGTSSNGRNVAAAILRLLRGDRAAVAPVPETHFQFNAIVQNQLPQSSRNIRAKFTAESVLSSPSLGGFGPSCRARHDPKPPILGTLTYEIIAAPVTDSVARRETAVETAMACRGNHRWRRLSATLRLRLGVSLSLMPGTPANSLYRGTWPIRAFQTAGTQERG</sequence>